<protein>
    <submittedName>
        <fullName evidence="2">Uncharacterized protein</fullName>
    </submittedName>
</protein>
<keyword evidence="3" id="KW-1185">Reference proteome</keyword>
<accession>A0A323TFS6</accession>
<dbReference type="OrthoDB" id="2451685at2"/>
<feature type="transmembrane region" description="Helical" evidence="1">
    <location>
        <begin position="113"/>
        <end position="134"/>
    </location>
</feature>
<keyword evidence="1" id="KW-0812">Transmembrane</keyword>
<evidence type="ECO:0000256" key="1">
    <source>
        <dbReference type="SAM" id="Phobius"/>
    </source>
</evidence>
<feature type="transmembrane region" description="Helical" evidence="1">
    <location>
        <begin position="72"/>
        <end position="101"/>
    </location>
</feature>
<keyword evidence="1" id="KW-1133">Transmembrane helix</keyword>
<dbReference type="Proteomes" id="UP000248214">
    <property type="component" value="Unassembled WGS sequence"/>
</dbReference>
<dbReference type="AlphaFoldDB" id="A0A323TFS6"/>
<name>A0A323TFS6_9BACI</name>
<organism evidence="2 3">
    <name type="scientific">Salipaludibacillus keqinensis</name>
    <dbReference type="NCBI Taxonomy" id="2045207"/>
    <lineage>
        <taxon>Bacteria</taxon>
        <taxon>Bacillati</taxon>
        <taxon>Bacillota</taxon>
        <taxon>Bacilli</taxon>
        <taxon>Bacillales</taxon>
        <taxon>Bacillaceae</taxon>
    </lineage>
</organism>
<keyword evidence="1" id="KW-0472">Membrane</keyword>
<proteinExistence type="predicted"/>
<reference evidence="2 3" key="1">
    <citation type="submission" date="2017-10" db="EMBL/GenBank/DDBJ databases">
        <title>Bacillus sp. nov., a halophilic bacterium isolated from a Keqin Lake.</title>
        <authorList>
            <person name="Wang H."/>
        </authorList>
    </citation>
    <scope>NUCLEOTIDE SEQUENCE [LARGE SCALE GENOMIC DNA]</scope>
    <source>
        <strain evidence="2 3">KQ-12</strain>
    </source>
</reference>
<dbReference type="EMBL" id="PDOD01000002">
    <property type="protein sequence ID" value="PYZ93360.1"/>
    <property type="molecule type" value="Genomic_DNA"/>
</dbReference>
<feature type="transmembrane region" description="Helical" evidence="1">
    <location>
        <begin position="49"/>
        <end position="66"/>
    </location>
</feature>
<sequence length="137" mass="16055">MPELVRNNEEIFIVIYCFLLLWINISYIKDYKDIKKGLGEVEAESDLEINPNAIALMFFSLLFNFFRRWLFYILAVLITANIFVVIVSVVLFVFGLYDCLFNYSIERVKKSRYGFNLAVGDTLFISIFVIYLFVGQV</sequence>
<evidence type="ECO:0000313" key="3">
    <source>
        <dbReference type="Proteomes" id="UP000248214"/>
    </source>
</evidence>
<dbReference type="RefSeq" id="WP_110609392.1">
    <property type="nucleotide sequence ID" value="NZ_PDOD01000002.1"/>
</dbReference>
<comment type="caution">
    <text evidence="2">The sequence shown here is derived from an EMBL/GenBank/DDBJ whole genome shotgun (WGS) entry which is preliminary data.</text>
</comment>
<gene>
    <name evidence="2" type="ORF">CR194_09220</name>
</gene>
<evidence type="ECO:0000313" key="2">
    <source>
        <dbReference type="EMBL" id="PYZ93360.1"/>
    </source>
</evidence>
<feature type="transmembrane region" description="Helical" evidence="1">
    <location>
        <begin position="12"/>
        <end position="28"/>
    </location>
</feature>